<reference evidence="4" key="4">
    <citation type="journal article" date="2004" name="FEMS Microbiol. Lett.">
        <title>Genetic characterization of the dibenzofuran-degrading Actinobacteria carrying the dbfA1A2 gene homologues isolated from activated sludge.</title>
        <authorList>
            <person name="Noumura T."/>
            <person name="Habe H."/>
            <person name="Widada J."/>
            <person name="Chung J.S."/>
            <person name="Yoshida T."/>
            <person name="Nojiri H."/>
            <person name="Omori T."/>
        </authorList>
    </citation>
    <scope>NUCLEOTIDE SEQUENCE</scope>
    <source>
        <strain evidence="4">DBF63</strain>
        <plasmid evidence="4">pDBF1</plasmid>
    </source>
</reference>
<proteinExistence type="predicted"/>
<evidence type="ECO:0000256" key="2">
    <source>
        <dbReference type="SAM" id="Phobius"/>
    </source>
</evidence>
<evidence type="ECO:0000259" key="3">
    <source>
        <dbReference type="Pfam" id="PF07811"/>
    </source>
</evidence>
<dbReference type="InterPro" id="IPR012495">
    <property type="entry name" value="TadE-like_dom"/>
</dbReference>
<keyword evidence="2" id="KW-1133">Transmembrane helix</keyword>
<keyword evidence="2" id="KW-0472">Membrane</keyword>
<keyword evidence="2" id="KW-0812">Transmembrane</keyword>
<keyword evidence="4" id="KW-0614">Plasmid</keyword>
<feature type="transmembrane region" description="Helical" evidence="2">
    <location>
        <begin position="12"/>
        <end position="36"/>
    </location>
</feature>
<reference evidence="4" key="6">
    <citation type="journal article" date="2005" name="Appl. Microbiol. Biotechnol.">
        <title>Characterization of [3Fe-4S] ferredoxin DbfA3, which functions in the angular dioxygenase system of Terrabacter sp. strain DBF63.</title>
        <authorList>
            <person name="Takagi T."/>
            <person name="Habe H."/>
            <person name="Yoshida T."/>
            <person name="Yamane H."/>
            <person name="Omori T."/>
            <person name="Nojiri H."/>
        </authorList>
    </citation>
    <scope>NUCLEOTIDE SEQUENCE</scope>
    <source>
        <strain evidence="4">DBF63</strain>
        <plasmid evidence="4">pDBF1</plasmid>
    </source>
</reference>
<reference evidence="4" key="1">
    <citation type="journal article" date="1997" name="J. Ferment. Bioeng.">
        <title>Cloning and characterization of genes involved in the degradation of dibenzofuran by Terrabacter sp. strain DBF63.</title>
        <authorList>
            <person name="Kasuga K."/>
            <person name="Nojiri H."/>
            <person name="Yamane H."/>
            <person name="Kodama T."/>
            <person name="Omori T."/>
        </authorList>
    </citation>
    <scope>NUCLEOTIDE SEQUENCE</scope>
    <source>
        <strain evidence="4">DBF63</strain>
        <plasmid evidence="4">pDBF1</plasmid>
    </source>
</reference>
<reference evidence="4" key="2">
    <citation type="journal article" date="2001" name="Biochem. Biophys. Res. Commun.">
        <title>Isolation and characterization of the genes encoding a novel oxygenase component of angular dioxygenase from the gram-positive dibenzofuran-degrader Terrabacter sp. strain DBF63.</title>
        <authorList>
            <person name="Kasuga K."/>
            <person name="Habe H."/>
            <person name="Chung J."/>
            <person name="Yoshida T."/>
            <person name="Nojiri H."/>
            <person name="Yamane H."/>
            <person name="Omori T."/>
        </authorList>
    </citation>
    <scope>NUCLEOTIDE SEQUENCE</scope>
    <source>
        <strain evidence="4">DBF63</strain>
        <plasmid evidence="4">pDBF1</plasmid>
    </source>
</reference>
<dbReference type="EMBL" id="AP008980">
    <property type="protein sequence ID" value="BAE45053.1"/>
    <property type="molecule type" value="Genomic_DNA"/>
</dbReference>
<feature type="region of interest" description="Disordered" evidence="1">
    <location>
        <begin position="124"/>
        <end position="144"/>
    </location>
</feature>
<name>Q3MNR0_TERSD</name>
<dbReference type="Pfam" id="PF07811">
    <property type="entry name" value="TadE"/>
    <property type="match status" value="1"/>
</dbReference>
<feature type="domain" description="TadE-like" evidence="3">
    <location>
        <begin position="12"/>
        <end position="54"/>
    </location>
</feature>
<protein>
    <submittedName>
        <fullName evidence="4">Putative membrane protein</fullName>
    </submittedName>
</protein>
<evidence type="ECO:0000256" key="1">
    <source>
        <dbReference type="SAM" id="MobiDB-lite"/>
    </source>
</evidence>
<evidence type="ECO:0000313" key="4">
    <source>
        <dbReference type="EMBL" id="BAE45053.1"/>
    </source>
</evidence>
<reference evidence="4" key="5">
    <citation type="journal article" date="2004" name="J. Bacteriol.">
        <title>Characterization of the upper pathway genes for fluorene metabolism in Terrabacter sp. strain DBF63.</title>
        <authorList>
            <person name="Habe H."/>
            <person name="Chung J."/>
            <person name="Kato H."/>
            <person name="Ayabe Y."/>
            <person name="Kasuga K."/>
            <person name="Yoshida T."/>
            <person name="Nojiri H."/>
            <person name="Yamane H."/>
            <person name="Omori T."/>
        </authorList>
    </citation>
    <scope>NUCLEOTIDE SEQUENCE</scope>
    <source>
        <strain evidence="4">DBF63</strain>
        <plasmid evidence="4">pDBF1</plasmid>
    </source>
</reference>
<organism evidence="4">
    <name type="scientific">Terrabacter sp. (strain DBF63)</name>
    <dbReference type="NCBI Taxonomy" id="150395"/>
    <lineage>
        <taxon>Bacteria</taxon>
        <taxon>Bacillati</taxon>
        <taxon>Actinomycetota</taxon>
        <taxon>Actinomycetes</taxon>
        <taxon>Micrococcales</taxon>
        <taxon>Intrasporangiaceae</taxon>
        <taxon>Terrabacter</taxon>
    </lineage>
</organism>
<reference evidence="4" key="3">
    <citation type="journal article" date="2003" name="Appl. Microbiol. Biotechnol.">
        <title>Phthalate catabolic gene cluster is linked to the angular dioxygenase gene in Terrabacter sp. strain DBF63.</title>
        <authorList>
            <person name="Habe H."/>
            <person name="Miyakoshi M."/>
            <person name="Chung J."/>
            <person name="Kasuga K."/>
            <person name="Yoshida T."/>
            <person name="Nojiri H."/>
            <person name="Omori T."/>
        </authorList>
    </citation>
    <scope>NUCLEOTIDE SEQUENCE</scope>
    <source>
        <strain evidence="4">DBF63</strain>
        <plasmid evidence="4">pDBF1</plasmid>
    </source>
</reference>
<sequence length="144" mass="14583">MSTAHRIHDDHGAVSLEVILIAPAVLIVLALTMGFARVGQANMNVDSAAYAAARAASISRTPGEASGSAREAAQDVLTQKGLDCPADIAVDTSAFNSAPGESGAITVTVTCPVPLGDLAVPGLPGTRTVTGEGSSVLDRYRGRQ</sequence>
<reference evidence="4" key="7">
    <citation type="journal article" date="2005" name="Microbiology (Mosc.)">
        <title>The fluorene catabolic linear plasmid in Terrabacter sp. strain DBF63 carries the beta-ketoadipate pathway genes, pcaRHGBDCFIJ, also found in proteobacteria.</title>
        <authorList>
            <person name="Habe H."/>
            <person name="Chung J.-S."/>
            <person name="Ishida A."/>
            <person name="Kasuga K."/>
            <person name="Ide K."/>
            <person name="Takemura T."/>
            <person name="Nojiri H."/>
            <person name="Yamane H."/>
            <person name="Omori T."/>
        </authorList>
    </citation>
    <scope>NUCLEOTIDE SEQUENCE</scope>
    <source>
        <strain evidence="4">DBF63</strain>
        <plasmid evidence="4">pDBF1</plasmid>
    </source>
</reference>
<dbReference type="AlphaFoldDB" id="Q3MNR0"/>
<geneLocation type="plasmid" evidence="4">
    <name>pDBF1</name>
</geneLocation>
<accession>Q3MNR0</accession>